<dbReference type="AlphaFoldDB" id="A0ABD1ZUA4"/>
<keyword evidence="3" id="KW-1185">Reference proteome</keyword>
<accession>A0ABD1ZUA4</accession>
<dbReference type="EMBL" id="JAUDFV010000167">
    <property type="protein sequence ID" value="KAL2711958.1"/>
    <property type="molecule type" value="Genomic_DNA"/>
</dbReference>
<feature type="chain" id="PRO_5044853128" evidence="1">
    <location>
        <begin position="32"/>
        <end position="160"/>
    </location>
</feature>
<reference evidence="2 3" key="1">
    <citation type="journal article" date="2024" name="Ann. Entomol. Soc. Am.">
        <title>Genomic analyses of the southern and eastern yellowjacket wasps (Hymenoptera: Vespidae) reveal evolutionary signatures of social life.</title>
        <authorList>
            <person name="Catto M.A."/>
            <person name="Caine P.B."/>
            <person name="Orr S.E."/>
            <person name="Hunt B.G."/>
            <person name="Goodisman M.A.D."/>
        </authorList>
    </citation>
    <scope>NUCLEOTIDE SEQUENCE [LARGE SCALE GENOMIC DNA]</scope>
    <source>
        <strain evidence="2">233</strain>
        <tissue evidence="2">Head and thorax</tissue>
    </source>
</reference>
<dbReference type="Proteomes" id="UP001607302">
    <property type="component" value="Unassembled WGS sequence"/>
</dbReference>
<gene>
    <name evidence="2" type="ORF">V1478_018193</name>
</gene>
<feature type="non-terminal residue" evidence="2">
    <location>
        <position position="160"/>
    </location>
</feature>
<evidence type="ECO:0000313" key="3">
    <source>
        <dbReference type="Proteomes" id="UP001607302"/>
    </source>
</evidence>
<organism evidence="2 3">
    <name type="scientific">Vespula squamosa</name>
    <name type="common">Southern yellow jacket</name>
    <name type="synonym">Wasp</name>
    <dbReference type="NCBI Taxonomy" id="30214"/>
    <lineage>
        <taxon>Eukaryota</taxon>
        <taxon>Metazoa</taxon>
        <taxon>Ecdysozoa</taxon>
        <taxon>Arthropoda</taxon>
        <taxon>Hexapoda</taxon>
        <taxon>Insecta</taxon>
        <taxon>Pterygota</taxon>
        <taxon>Neoptera</taxon>
        <taxon>Endopterygota</taxon>
        <taxon>Hymenoptera</taxon>
        <taxon>Apocrita</taxon>
        <taxon>Aculeata</taxon>
        <taxon>Vespoidea</taxon>
        <taxon>Vespidae</taxon>
        <taxon>Vespinae</taxon>
        <taxon>Vespula</taxon>
    </lineage>
</organism>
<evidence type="ECO:0000313" key="2">
    <source>
        <dbReference type="EMBL" id="KAL2711958.1"/>
    </source>
</evidence>
<keyword evidence="1" id="KW-0732">Signal</keyword>
<protein>
    <submittedName>
        <fullName evidence="2">Uncharacterized protein</fullName>
    </submittedName>
</protein>
<comment type="caution">
    <text evidence="2">The sequence shown here is derived from an EMBL/GenBank/DDBJ whole genome shotgun (WGS) entry which is preliminary data.</text>
</comment>
<feature type="signal peptide" evidence="1">
    <location>
        <begin position="1"/>
        <end position="31"/>
    </location>
</feature>
<name>A0ABD1ZUA4_VESSQ</name>
<proteinExistence type="predicted"/>
<sequence>MYKRFKKQFEMFKVLLIFLTFLILMIGGLQSDANLNRTDFKCSGRSYYNVTLTAYYPDYTSDDEIDYLDIKGKKLKTLQDYIDGRETYVSASMDMIGTDLKYGSNLCIPELNEHFGRRIPLQVRDFDSNIKGRKFTRVDICVRTDIDSYDKAVNRLVTLY</sequence>
<evidence type="ECO:0000256" key="1">
    <source>
        <dbReference type="SAM" id="SignalP"/>
    </source>
</evidence>